<dbReference type="Proteomes" id="UP000053660">
    <property type="component" value="Unassembled WGS sequence"/>
</dbReference>
<name>A0A0B1TE15_OESDE</name>
<gene>
    <name evidence="2" type="ORF">OESDEN_06483</name>
</gene>
<sequence>MSQLILYLALVVFVYAVPPTAPQQPQIVKARKPKIDIRKLVPLKLEPVEPDELVGAEHNNQDLASYPCEDGKNNIINVGNAEAGLRIQIRNVEVQTYTGDGKPSCYKGRARVAIPGLVKAVNGTVLVKAPSDLKKSAELKLTLKKDSALVGTVCEDGKRKKNVIPDGICTQKLNKEFPEKIYEMLGIPGTYDIAQIAEAAGFALIFPIESMKSALKIVAKMIRLLYMKMTIELESLNGALKFGVDGEWKAALSLFSEGQEVAALKFPSNTEWVHVD</sequence>
<feature type="signal peptide" evidence="1">
    <location>
        <begin position="1"/>
        <end position="16"/>
    </location>
</feature>
<accession>A0A0B1TE15</accession>
<keyword evidence="1" id="KW-0732">Signal</keyword>
<evidence type="ECO:0000313" key="3">
    <source>
        <dbReference type="Proteomes" id="UP000053660"/>
    </source>
</evidence>
<protein>
    <submittedName>
        <fullName evidence="2">Uncharacterized protein</fullName>
    </submittedName>
</protein>
<proteinExistence type="predicted"/>
<reference evidence="2 3" key="1">
    <citation type="submission" date="2014-03" db="EMBL/GenBank/DDBJ databases">
        <title>Draft genome of the hookworm Oesophagostomum dentatum.</title>
        <authorList>
            <person name="Mitreva M."/>
        </authorList>
    </citation>
    <scope>NUCLEOTIDE SEQUENCE [LARGE SCALE GENOMIC DNA]</scope>
    <source>
        <strain evidence="2 3">OD-Hann</strain>
    </source>
</reference>
<dbReference type="EMBL" id="KN550693">
    <property type="protein sequence ID" value="KHJ93600.1"/>
    <property type="molecule type" value="Genomic_DNA"/>
</dbReference>
<dbReference type="AlphaFoldDB" id="A0A0B1TE15"/>
<feature type="chain" id="PRO_5002065876" evidence="1">
    <location>
        <begin position="17"/>
        <end position="276"/>
    </location>
</feature>
<keyword evidence="3" id="KW-1185">Reference proteome</keyword>
<evidence type="ECO:0000313" key="2">
    <source>
        <dbReference type="EMBL" id="KHJ93600.1"/>
    </source>
</evidence>
<dbReference type="OrthoDB" id="5836370at2759"/>
<organism evidence="2 3">
    <name type="scientific">Oesophagostomum dentatum</name>
    <name type="common">Nodular worm</name>
    <dbReference type="NCBI Taxonomy" id="61180"/>
    <lineage>
        <taxon>Eukaryota</taxon>
        <taxon>Metazoa</taxon>
        <taxon>Ecdysozoa</taxon>
        <taxon>Nematoda</taxon>
        <taxon>Chromadorea</taxon>
        <taxon>Rhabditida</taxon>
        <taxon>Rhabditina</taxon>
        <taxon>Rhabditomorpha</taxon>
        <taxon>Strongyloidea</taxon>
        <taxon>Strongylidae</taxon>
        <taxon>Oesophagostomum</taxon>
    </lineage>
</organism>
<evidence type="ECO:0000256" key="1">
    <source>
        <dbReference type="SAM" id="SignalP"/>
    </source>
</evidence>